<comment type="caution">
    <text evidence="2">The sequence shown here is derived from an EMBL/GenBank/DDBJ whole genome shotgun (WGS) entry which is preliminary data.</text>
</comment>
<evidence type="ECO:0000256" key="1">
    <source>
        <dbReference type="SAM" id="MobiDB-lite"/>
    </source>
</evidence>
<name>A0ABN9RVD6_9DINO</name>
<proteinExistence type="predicted"/>
<sequence>MGEIVPAEQAERALYSVWAILAVEAGQLARRLLSARWSPEPAATAEGHEQEACPEIVCGACPDVNSLPCPAEPPCAAEPDPWQFAGAGACAAFAVQQFWRFVETRLLLWPVDEKMWCILALDGDVYVEPVTKNFDWGVLDTNPLDDVGTVPDEFPVRVYRFRDHPRADALKELIRDGRAVVRAELGREVEATAVGEDYLWLLTEPTDRRAIGTEIEAGAKVLLAPGGLDGLVKLDDHWRRVECMAPQAAPGFAKHRCDELKDGLGIIGGGPGVDESDLRDRLGRALPEAVGGTATPPAPPAAEWAVETGDLRALVIDCDGQGERYKPLKQVAQESSSKAYETQRMEGPPVALPMGKRTLQTGGDPRPWLREWLREKGIASTDRVAHELRALAGPLWLGGALDQVNIGGLFCIEAICRRMACIVAACANPAKPAWGLTRYCTGQMSAVDAVGPE</sequence>
<organism evidence="2 3">
    <name type="scientific">Prorocentrum cordatum</name>
    <dbReference type="NCBI Taxonomy" id="2364126"/>
    <lineage>
        <taxon>Eukaryota</taxon>
        <taxon>Sar</taxon>
        <taxon>Alveolata</taxon>
        <taxon>Dinophyceae</taxon>
        <taxon>Prorocentrales</taxon>
        <taxon>Prorocentraceae</taxon>
        <taxon>Prorocentrum</taxon>
    </lineage>
</organism>
<protein>
    <submittedName>
        <fullName evidence="2">Uncharacterized protein</fullName>
    </submittedName>
</protein>
<evidence type="ECO:0000313" key="2">
    <source>
        <dbReference type="EMBL" id="CAK0823092.1"/>
    </source>
</evidence>
<feature type="region of interest" description="Disordered" evidence="1">
    <location>
        <begin position="335"/>
        <end position="363"/>
    </location>
</feature>
<gene>
    <name evidence="2" type="ORF">PCOR1329_LOCUS23937</name>
</gene>
<feature type="non-terminal residue" evidence="2">
    <location>
        <position position="453"/>
    </location>
</feature>
<evidence type="ECO:0000313" key="3">
    <source>
        <dbReference type="Proteomes" id="UP001189429"/>
    </source>
</evidence>
<dbReference type="EMBL" id="CAUYUJ010008174">
    <property type="protein sequence ID" value="CAK0823092.1"/>
    <property type="molecule type" value="Genomic_DNA"/>
</dbReference>
<accession>A0ABN9RVD6</accession>
<dbReference type="Proteomes" id="UP001189429">
    <property type="component" value="Unassembled WGS sequence"/>
</dbReference>
<reference evidence="2" key="1">
    <citation type="submission" date="2023-10" db="EMBL/GenBank/DDBJ databases">
        <authorList>
            <person name="Chen Y."/>
            <person name="Shah S."/>
            <person name="Dougan E. K."/>
            <person name="Thang M."/>
            <person name="Chan C."/>
        </authorList>
    </citation>
    <scope>NUCLEOTIDE SEQUENCE [LARGE SCALE GENOMIC DNA]</scope>
</reference>
<keyword evidence="3" id="KW-1185">Reference proteome</keyword>